<proteinExistence type="predicted"/>
<dbReference type="Pfam" id="PF01547">
    <property type="entry name" value="SBP_bac_1"/>
    <property type="match status" value="1"/>
</dbReference>
<organism evidence="2 3">
    <name type="scientific">Halogranum gelatinilyticum</name>
    <dbReference type="NCBI Taxonomy" id="660521"/>
    <lineage>
        <taxon>Archaea</taxon>
        <taxon>Methanobacteriati</taxon>
        <taxon>Methanobacteriota</taxon>
        <taxon>Stenosarchaea group</taxon>
        <taxon>Halobacteria</taxon>
        <taxon>Halobacteriales</taxon>
        <taxon>Haloferacaceae</taxon>
    </lineage>
</organism>
<evidence type="ECO:0000313" key="2">
    <source>
        <dbReference type="EMBL" id="SDN22607.1"/>
    </source>
</evidence>
<dbReference type="AlphaFoldDB" id="A0A1G9ZNA1"/>
<gene>
    <name evidence="2" type="ORF">SAMN04487949_3689</name>
</gene>
<name>A0A1G9ZNA1_9EURY</name>
<dbReference type="SUPFAM" id="SSF53850">
    <property type="entry name" value="Periplasmic binding protein-like II"/>
    <property type="match status" value="1"/>
</dbReference>
<dbReference type="PANTHER" id="PTHR43649">
    <property type="entry name" value="ARABINOSE-BINDING PROTEIN-RELATED"/>
    <property type="match status" value="1"/>
</dbReference>
<dbReference type="PANTHER" id="PTHR43649:SF12">
    <property type="entry name" value="DIACETYLCHITOBIOSE BINDING PROTEIN DASA"/>
    <property type="match status" value="1"/>
</dbReference>
<protein>
    <submittedName>
        <fullName evidence="2">ABC-type glycerol-3-phosphate transport system, substrate-binding protein</fullName>
    </submittedName>
</protein>
<dbReference type="STRING" id="660521.SAMN04487949_3689"/>
<dbReference type="OrthoDB" id="30637at2157"/>
<evidence type="ECO:0000313" key="3">
    <source>
        <dbReference type="Proteomes" id="UP000199451"/>
    </source>
</evidence>
<evidence type="ECO:0000256" key="1">
    <source>
        <dbReference type="SAM" id="MobiDB-lite"/>
    </source>
</evidence>
<dbReference type="Proteomes" id="UP000199451">
    <property type="component" value="Unassembled WGS sequence"/>
</dbReference>
<dbReference type="EMBL" id="FNHL01000008">
    <property type="protein sequence ID" value="SDN22607.1"/>
    <property type="molecule type" value="Genomic_DNA"/>
</dbReference>
<dbReference type="PROSITE" id="PS51257">
    <property type="entry name" value="PROKAR_LIPOPROTEIN"/>
    <property type="match status" value="1"/>
</dbReference>
<dbReference type="Gene3D" id="3.40.190.10">
    <property type="entry name" value="Periplasmic binding protein-like II"/>
    <property type="match status" value="1"/>
</dbReference>
<dbReference type="InterPro" id="IPR006059">
    <property type="entry name" value="SBP"/>
</dbReference>
<dbReference type="InterPro" id="IPR050490">
    <property type="entry name" value="Bact_solute-bd_prot1"/>
</dbReference>
<dbReference type="RefSeq" id="WP_089699894.1">
    <property type="nucleotide sequence ID" value="NZ_FNHL01000008.1"/>
</dbReference>
<accession>A0A1G9ZNA1</accession>
<feature type="region of interest" description="Disordered" evidence="1">
    <location>
        <begin position="27"/>
        <end position="59"/>
    </location>
</feature>
<sequence length="462" mass="50449">MVSRDSTSQSSRRKVIKTLGTGSLVGLAGCTGGGSNNGNTDNGEGSTGGSGSNTTSSKEQVEITLWESFGGTEAAELQSLTSDFEEEYPHISVNTQSVPFGEVPTKLTTAAASGNTPHVASYWMSFSTYFDSLGILDPVDDYLADGLNPYYDVVEPAATADGNVVALPMDIHGMMLATNNTVLEEANAPMEPTTKDELFEAANAIKQNTDKRPFFLQTYNNVYEGFRVYYSLLRQQGGRVFKNGDWTTGEPVFHETEEGAAAAEFYSSVTGEHGWDATNDLSDQNVRINDFKNGEAGMGFLGNWTVNRFQNESNEVIDGLDFSYHAPWGFDGSEKKTFCESNAFFFPSNPEHTEAEKKARVQFVEYITQNNPVWGTGAAHLPSTPEVAESDVVTSHPLYEEYDVIKTLSEMAENDQLRYQPQTDVNFYASEIGGPLSNIYAQNVEPQEGITKAANAISSRMN</sequence>
<reference evidence="3" key="1">
    <citation type="submission" date="2016-10" db="EMBL/GenBank/DDBJ databases">
        <authorList>
            <person name="Varghese N."/>
            <person name="Submissions S."/>
        </authorList>
    </citation>
    <scope>NUCLEOTIDE SEQUENCE [LARGE SCALE GENOMIC DNA]</scope>
    <source>
        <strain evidence="3">CGMCC 1.10119</strain>
    </source>
</reference>
<keyword evidence="3" id="KW-1185">Reference proteome</keyword>